<accession>A0A7G1KL31</accession>
<comment type="similarity">
    <text evidence="2">Belongs to the FAD-binding monooxygenase family.</text>
</comment>
<evidence type="ECO:0000256" key="2">
    <source>
        <dbReference type="ARBA" id="ARBA00010139"/>
    </source>
</evidence>
<dbReference type="EMBL" id="AP023396">
    <property type="protein sequence ID" value="BCK54034.1"/>
    <property type="molecule type" value="Genomic_DNA"/>
</dbReference>
<keyword evidence="4" id="KW-0274">FAD</keyword>
<dbReference type="PANTHER" id="PTHR43098">
    <property type="entry name" value="L-ORNITHINE N(5)-MONOOXYGENASE-RELATED"/>
    <property type="match status" value="1"/>
</dbReference>
<dbReference type="PROSITE" id="PS51257">
    <property type="entry name" value="PROKAR_LIPOPROTEIN"/>
    <property type="match status" value="1"/>
</dbReference>
<evidence type="ECO:0000256" key="5">
    <source>
        <dbReference type="ARBA" id="ARBA00022857"/>
    </source>
</evidence>
<protein>
    <submittedName>
        <fullName evidence="8">Cyclohexanone monooxygenase</fullName>
    </submittedName>
</protein>
<evidence type="ECO:0000256" key="1">
    <source>
        <dbReference type="ARBA" id="ARBA00001974"/>
    </source>
</evidence>
<dbReference type="GO" id="GO:0016709">
    <property type="term" value="F:oxidoreductase activity, acting on paired donors, with incorporation or reduction of molecular oxygen, NAD(P)H as one donor, and incorporation of one atom of oxygen"/>
    <property type="evidence" value="ECO:0007669"/>
    <property type="project" value="UniProtKB-ARBA"/>
</dbReference>
<dbReference type="Proteomes" id="UP000516173">
    <property type="component" value="Chromosome"/>
</dbReference>
<dbReference type="SUPFAM" id="SSF51905">
    <property type="entry name" value="FAD/NAD(P)-binding domain"/>
    <property type="match status" value="2"/>
</dbReference>
<reference evidence="8 9" key="1">
    <citation type="submission" date="2020-08" db="EMBL/GenBank/DDBJ databases">
        <title>Genome Sequencing of Nocardia wallacei strain FMUON74 and assembly.</title>
        <authorList>
            <person name="Toyokawa M."/>
            <person name="Uesaka K."/>
        </authorList>
    </citation>
    <scope>NUCLEOTIDE SEQUENCE [LARGE SCALE GENOMIC DNA]</scope>
    <source>
        <strain evidence="8 9">FMUON74</strain>
    </source>
</reference>
<keyword evidence="6" id="KW-0560">Oxidoreductase</keyword>
<evidence type="ECO:0000256" key="7">
    <source>
        <dbReference type="ARBA" id="ARBA00023033"/>
    </source>
</evidence>
<dbReference type="KEGG" id="nwl:NWFMUON74_18060"/>
<evidence type="ECO:0000313" key="9">
    <source>
        <dbReference type="Proteomes" id="UP000516173"/>
    </source>
</evidence>
<evidence type="ECO:0000256" key="6">
    <source>
        <dbReference type="ARBA" id="ARBA00023002"/>
    </source>
</evidence>
<keyword evidence="9" id="KW-1185">Reference proteome</keyword>
<organism evidence="8 9">
    <name type="scientific">Nocardia wallacei</name>
    <dbReference type="NCBI Taxonomy" id="480035"/>
    <lineage>
        <taxon>Bacteria</taxon>
        <taxon>Bacillati</taxon>
        <taxon>Actinomycetota</taxon>
        <taxon>Actinomycetes</taxon>
        <taxon>Mycobacteriales</taxon>
        <taxon>Nocardiaceae</taxon>
        <taxon>Nocardia</taxon>
    </lineage>
</organism>
<dbReference type="Gene3D" id="3.50.50.60">
    <property type="entry name" value="FAD/NAD(P)-binding domain"/>
    <property type="match status" value="2"/>
</dbReference>
<name>A0A7G1KL31_9NOCA</name>
<comment type="cofactor">
    <cofactor evidence="1">
        <name>FAD</name>
        <dbReference type="ChEBI" id="CHEBI:57692"/>
    </cofactor>
</comment>
<gene>
    <name evidence="8" type="ORF">NWFMUON74_18060</name>
</gene>
<dbReference type="PANTHER" id="PTHR43098:SF3">
    <property type="entry name" value="L-ORNITHINE N(5)-MONOOXYGENASE-RELATED"/>
    <property type="match status" value="1"/>
</dbReference>
<dbReference type="InterPro" id="IPR050775">
    <property type="entry name" value="FAD-binding_Monooxygenases"/>
</dbReference>
<dbReference type="Pfam" id="PF13738">
    <property type="entry name" value="Pyr_redox_3"/>
    <property type="match status" value="1"/>
</dbReference>
<keyword evidence="7 8" id="KW-0503">Monooxygenase</keyword>
<dbReference type="AlphaFoldDB" id="A0A7G1KL31"/>
<keyword evidence="5" id="KW-0521">NADP</keyword>
<evidence type="ECO:0000256" key="4">
    <source>
        <dbReference type="ARBA" id="ARBA00022827"/>
    </source>
</evidence>
<sequence>MTARSLNDERAQRYSANLQFAAAWTAVACADSMKGRSTMTMTSEQSAFASGQEAREIDAVVVGAGFAGLHMLHKLRELGFSVRVYEAGGGLGGTWYWNRYPGARVDVKSMYYNYSFDPELEQEWEWTEKLPPQPELLRYIDHVADRFDLRKDVRLHTRVTAAVYDESAARWRITTDRGEVVSARFAIMATGCLSVPKRVEVPGIETFRGRSFHTGEWPEHDVDFTGRRVAVIGTGSSGVQIVPLVAAAAEQLTVFQRTANYVLPAGNHPIDPEYQREIKSRYREVRTANRESSFGIAQPEPTKGALEVSEEERNAFYRKVWEDKDSELVSMLVGFTDLLADEAANETAAQFIRDRIAEIVTDPAVARLLQPSGLFGVKRPVLGTNYYETFNRPNVRLVDVRATPLTQVTASGLETTAESFEFDDIIYATGFDAMTGALAAIDIRGRDGVSLREKWAAGPVTYLGLAVAGFPNLFTLAGSGSPSVLSNMMVSIEQHVDWVADAIVSMRSRGITTMEARVDAEQGWTRHVGEVGDMTLYPKVDSWYVGSNVPGKPRVMYAYIGGVGAYREKCDQVAAADYEGFTLTQ</sequence>
<dbReference type="InterPro" id="IPR036188">
    <property type="entry name" value="FAD/NAD-bd_sf"/>
</dbReference>
<dbReference type="PRINTS" id="PR00411">
    <property type="entry name" value="PNDRDTASEI"/>
</dbReference>
<evidence type="ECO:0000313" key="8">
    <source>
        <dbReference type="EMBL" id="BCK54034.1"/>
    </source>
</evidence>
<evidence type="ECO:0000256" key="3">
    <source>
        <dbReference type="ARBA" id="ARBA00022630"/>
    </source>
</evidence>
<keyword evidence="3" id="KW-0285">Flavoprotein</keyword>
<proteinExistence type="inferred from homology"/>